<keyword evidence="14" id="KW-1185">Reference proteome</keyword>
<evidence type="ECO:0000256" key="11">
    <source>
        <dbReference type="RuleBase" id="RU367043"/>
    </source>
</evidence>
<dbReference type="FunCoup" id="A5DPP0">
    <property type="interactions" value="43"/>
</dbReference>
<evidence type="ECO:0000256" key="10">
    <source>
        <dbReference type="ARBA" id="ARBA00023157"/>
    </source>
</evidence>
<dbReference type="eggNOG" id="KOG3480">
    <property type="taxonomic scope" value="Eukaryota"/>
</dbReference>
<dbReference type="GO" id="GO:0005543">
    <property type="term" value="F:phospholipid binding"/>
    <property type="evidence" value="ECO:0007669"/>
    <property type="project" value="EnsemblFungi"/>
</dbReference>
<keyword evidence="2 11" id="KW-0813">Transport</keyword>
<dbReference type="EMBL" id="CH408161">
    <property type="protein sequence ID" value="EDK41143.1"/>
    <property type="molecule type" value="Genomic_DNA"/>
</dbReference>
<dbReference type="GeneID" id="5124091"/>
<dbReference type="GO" id="GO:0042721">
    <property type="term" value="C:TIM22 mitochondrial import inner membrane insertion complex"/>
    <property type="evidence" value="ECO:0007669"/>
    <property type="project" value="EnsemblFungi"/>
</dbReference>
<keyword evidence="6 11" id="KW-0653">Protein transport</keyword>
<evidence type="ECO:0000259" key="12">
    <source>
        <dbReference type="Pfam" id="PF02953"/>
    </source>
</evidence>
<dbReference type="Gene3D" id="1.10.287.810">
    <property type="entry name" value="Mitochondrial import inner membrane translocase subunit tim13 like domains"/>
    <property type="match status" value="1"/>
</dbReference>
<dbReference type="OMA" id="EKCIPHE"/>
<comment type="subcellular location">
    <subcellularLocation>
        <location evidence="11">Mitochondrion inner membrane</location>
        <topology evidence="11">Peripheral membrane protein</topology>
        <orientation evidence="11">Intermembrane side</orientation>
    </subcellularLocation>
</comment>
<comment type="function">
    <text evidence="11">Mitochondrial intermembrane chaperone that participates in the import and insertion of some multi-pass transmembrane proteins into the mitochondrial inner membrane. Also required for the transfer of beta-barrel precursors from the TOM complex to the sorting and assembly machinery (SAM complex) of the outer membrane. Acts as a chaperone-like protein that protects the hydrophobic precursors from aggregation and guide them through the mitochondrial intermembrane space.</text>
</comment>
<keyword evidence="10 11" id="KW-1015">Disulfide bond</keyword>
<dbReference type="OrthoDB" id="274922at2759"/>
<dbReference type="STRING" id="294746.A5DPP0"/>
<dbReference type="PANTHER" id="PTHR11038:SF18">
    <property type="entry name" value="MITOCHONDRIAL IMPORT INNER MEMBRANE TRANSLOCASE SUBUNIT TIM12"/>
    <property type="match status" value="1"/>
</dbReference>
<dbReference type="VEuPathDB" id="FungiDB:PGUG_05241"/>
<comment type="similarity">
    <text evidence="1 11">Belongs to the small Tim family.</text>
</comment>
<evidence type="ECO:0000256" key="3">
    <source>
        <dbReference type="ARBA" id="ARBA00022723"/>
    </source>
</evidence>
<dbReference type="GO" id="GO:0046872">
    <property type="term" value="F:metal ion binding"/>
    <property type="evidence" value="ECO:0007669"/>
    <property type="project" value="UniProtKB-KW"/>
</dbReference>
<dbReference type="HOGENOM" id="CLU_162151_0_0_1"/>
<evidence type="ECO:0000256" key="6">
    <source>
        <dbReference type="ARBA" id="ARBA00022927"/>
    </source>
</evidence>
<evidence type="ECO:0000256" key="7">
    <source>
        <dbReference type="ARBA" id="ARBA00023010"/>
    </source>
</evidence>
<sequence length="96" mass="10535">MSFFLGNTSQYSNSIVDETKIQLAKIQHEAMSLTFNSMLDTCKEKCIAHEYGESDLNTGEMCCVDRCVAKYVKANLEVGTALQSKGFTPEGIVATV</sequence>
<evidence type="ECO:0000256" key="5">
    <source>
        <dbReference type="ARBA" id="ARBA00022833"/>
    </source>
</evidence>
<keyword evidence="9" id="KW-0472">Membrane</keyword>
<organism evidence="13 14">
    <name type="scientific">Meyerozyma guilliermondii (strain ATCC 6260 / CBS 566 / DSM 6381 / JCM 1539 / NBRC 10279 / NRRL Y-324)</name>
    <name type="common">Yeast</name>
    <name type="synonym">Candida guilliermondii</name>
    <dbReference type="NCBI Taxonomy" id="294746"/>
    <lineage>
        <taxon>Eukaryota</taxon>
        <taxon>Fungi</taxon>
        <taxon>Dikarya</taxon>
        <taxon>Ascomycota</taxon>
        <taxon>Saccharomycotina</taxon>
        <taxon>Pichiomycetes</taxon>
        <taxon>Debaryomycetaceae</taxon>
        <taxon>Meyerozyma</taxon>
    </lineage>
</organism>
<proteinExistence type="inferred from homology"/>
<evidence type="ECO:0000256" key="8">
    <source>
        <dbReference type="ARBA" id="ARBA00023128"/>
    </source>
</evidence>
<keyword evidence="3" id="KW-0479">Metal-binding</keyword>
<evidence type="ECO:0000256" key="9">
    <source>
        <dbReference type="ARBA" id="ARBA00023136"/>
    </source>
</evidence>
<dbReference type="AlphaFoldDB" id="A5DPP0"/>
<keyword evidence="5" id="KW-0862">Zinc</keyword>
<dbReference type="InterPro" id="IPR004217">
    <property type="entry name" value="Tim10-like"/>
</dbReference>
<keyword evidence="11" id="KW-0143">Chaperone</keyword>
<accession>A5DPP0</accession>
<reference evidence="13 14" key="1">
    <citation type="journal article" date="2009" name="Nature">
        <title>Evolution of pathogenicity and sexual reproduction in eight Candida genomes.</title>
        <authorList>
            <person name="Butler G."/>
            <person name="Rasmussen M.D."/>
            <person name="Lin M.F."/>
            <person name="Santos M.A."/>
            <person name="Sakthikumar S."/>
            <person name="Munro C.A."/>
            <person name="Rheinbay E."/>
            <person name="Grabherr M."/>
            <person name="Forche A."/>
            <person name="Reedy J.L."/>
            <person name="Agrafioti I."/>
            <person name="Arnaud M.B."/>
            <person name="Bates S."/>
            <person name="Brown A.J."/>
            <person name="Brunke S."/>
            <person name="Costanzo M.C."/>
            <person name="Fitzpatrick D.A."/>
            <person name="de Groot P.W."/>
            <person name="Harris D."/>
            <person name="Hoyer L.L."/>
            <person name="Hube B."/>
            <person name="Klis F.M."/>
            <person name="Kodira C."/>
            <person name="Lennard N."/>
            <person name="Logue M.E."/>
            <person name="Martin R."/>
            <person name="Neiman A.M."/>
            <person name="Nikolaou E."/>
            <person name="Quail M.A."/>
            <person name="Quinn J."/>
            <person name="Santos M.C."/>
            <person name="Schmitzberger F.F."/>
            <person name="Sherlock G."/>
            <person name="Shah P."/>
            <person name="Silverstein K.A."/>
            <person name="Skrzypek M.S."/>
            <person name="Soll D."/>
            <person name="Staggs R."/>
            <person name="Stansfield I."/>
            <person name="Stumpf M.P."/>
            <person name="Sudbery P.E."/>
            <person name="Srikantha T."/>
            <person name="Zeng Q."/>
            <person name="Berman J."/>
            <person name="Berriman M."/>
            <person name="Heitman J."/>
            <person name="Gow N.A."/>
            <person name="Lorenz M.C."/>
            <person name="Birren B.W."/>
            <person name="Kellis M."/>
            <person name="Cuomo C.A."/>
        </authorList>
    </citation>
    <scope>NUCLEOTIDE SEQUENCE [LARGE SCALE GENOMIC DNA]</scope>
    <source>
        <strain evidence="14">ATCC 6260 / CBS 566 / DSM 6381 / JCM 1539 / NBRC 10279 / NRRL Y-324</strain>
    </source>
</reference>
<dbReference type="KEGG" id="pgu:PGUG_05241"/>
<dbReference type="Proteomes" id="UP000001997">
    <property type="component" value="Unassembled WGS sequence"/>
</dbReference>
<evidence type="ECO:0000256" key="2">
    <source>
        <dbReference type="ARBA" id="ARBA00022448"/>
    </source>
</evidence>
<dbReference type="GO" id="GO:0008320">
    <property type="term" value="F:protein transmembrane transporter activity"/>
    <property type="evidence" value="ECO:0007669"/>
    <property type="project" value="EnsemblFungi"/>
</dbReference>
<evidence type="ECO:0000256" key="4">
    <source>
        <dbReference type="ARBA" id="ARBA00022792"/>
    </source>
</evidence>
<name>A5DPP0_PICGU</name>
<evidence type="ECO:0000313" key="14">
    <source>
        <dbReference type="Proteomes" id="UP000001997"/>
    </source>
</evidence>
<dbReference type="Pfam" id="PF02953">
    <property type="entry name" value="zf-Tim10_DDP"/>
    <property type="match status" value="1"/>
</dbReference>
<dbReference type="InParanoid" id="A5DPP0"/>
<comment type="domain">
    <text evidence="11">The twin CX3C motif contains 4 conserved Cys residues that form 2 disulfide bonds in the mitochondrial intermembrane space.</text>
</comment>
<keyword evidence="4 11" id="KW-0999">Mitochondrion inner membrane</keyword>
<dbReference type="SUPFAM" id="SSF144122">
    <property type="entry name" value="Tim10-like"/>
    <property type="match status" value="1"/>
</dbReference>
<protein>
    <recommendedName>
        <fullName evidence="11">Mitochondrial import inner membrane translocase subunit</fullName>
    </recommendedName>
</protein>
<feature type="domain" description="Tim10-like" evidence="12">
    <location>
        <begin position="22"/>
        <end position="84"/>
    </location>
</feature>
<evidence type="ECO:0000256" key="1">
    <source>
        <dbReference type="ARBA" id="ARBA00006720"/>
    </source>
</evidence>
<keyword evidence="7 11" id="KW-0811">Translocation</keyword>
<comment type="subunit">
    <text evidence="11">Heterohexamer.</text>
</comment>
<dbReference type="RefSeq" id="XP_001482221.1">
    <property type="nucleotide sequence ID" value="XM_001482171.1"/>
</dbReference>
<gene>
    <name evidence="13" type="ORF">PGUG_05241</name>
</gene>
<keyword evidence="8 11" id="KW-0496">Mitochondrion</keyword>
<dbReference type="GO" id="GO:0042719">
    <property type="term" value="C:mitochondrial intermembrane space chaperone complex"/>
    <property type="evidence" value="ECO:0007669"/>
    <property type="project" value="EnsemblFungi"/>
</dbReference>
<evidence type="ECO:0000313" key="13">
    <source>
        <dbReference type="EMBL" id="EDK41143.1"/>
    </source>
</evidence>
<dbReference type="InterPro" id="IPR035427">
    <property type="entry name" value="Tim10-like_dom_sf"/>
</dbReference>
<dbReference type="GO" id="GO:0045039">
    <property type="term" value="P:protein insertion into mitochondrial inner membrane"/>
    <property type="evidence" value="ECO:0007669"/>
    <property type="project" value="EnsemblFungi"/>
</dbReference>
<dbReference type="PANTHER" id="PTHR11038">
    <property type="entry name" value="MITOCHONDRIAL IMPORT INNER MEMBRANE TRANSLOCASE SUBUNIT TIM10"/>
    <property type="match status" value="1"/>
</dbReference>